<name>A0ABP6QEZ5_9ACTN</name>
<accession>A0ABP6QEZ5</accession>
<protein>
    <submittedName>
        <fullName evidence="2">Uncharacterized protein</fullName>
    </submittedName>
</protein>
<keyword evidence="3" id="KW-1185">Reference proteome</keyword>
<proteinExistence type="predicted"/>
<feature type="compositionally biased region" description="Acidic residues" evidence="1">
    <location>
        <begin position="80"/>
        <end position="91"/>
    </location>
</feature>
<evidence type="ECO:0000256" key="1">
    <source>
        <dbReference type="SAM" id="MobiDB-lite"/>
    </source>
</evidence>
<reference evidence="3" key="1">
    <citation type="journal article" date="2019" name="Int. J. Syst. Evol. Microbiol.">
        <title>The Global Catalogue of Microorganisms (GCM) 10K type strain sequencing project: providing services to taxonomists for standard genome sequencing and annotation.</title>
        <authorList>
            <consortium name="The Broad Institute Genomics Platform"/>
            <consortium name="The Broad Institute Genome Sequencing Center for Infectious Disease"/>
            <person name="Wu L."/>
            <person name="Ma J."/>
        </authorList>
    </citation>
    <scope>NUCLEOTIDE SEQUENCE [LARGE SCALE GENOMIC DNA]</scope>
    <source>
        <strain evidence="3">JCM 9377</strain>
    </source>
</reference>
<dbReference type="EMBL" id="BAAAUV010000013">
    <property type="protein sequence ID" value="GAA3222764.1"/>
    <property type="molecule type" value="Genomic_DNA"/>
</dbReference>
<evidence type="ECO:0000313" key="3">
    <source>
        <dbReference type="Proteomes" id="UP001501237"/>
    </source>
</evidence>
<feature type="compositionally biased region" description="Acidic residues" evidence="1">
    <location>
        <begin position="60"/>
        <end position="69"/>
    </location>
</feature>
<evidence type="ECO:0000313" key="2">
    <source>
        <dbReference type="EMBL" id="GAA3222764.1"/>
    </source>
</evidence>
<gene>
    <name evidence="2" type="ORF">GCM10010468_48750</name>
</gene>
<comment type="caution">
    <text evidence="2">The sequence shown here is derived from an EMBL/GenBank/DDBJ whole genome shotgun (WGS) entry which is preliminary data.</text>
</comment>
<organism evidence="2 3">
    <name type="scientific">Actinocorallia longicatena</name>
    <dbReference type="NCBI Taxonomy" id="111803"/>
    <lineage>
        <taxon>Bacteria</taxon>
        <taxon>Bacillati</taxon>
        <taxon>Actinomycetota</taxon>
        <taxon>Actinomycetes</taxon>
        <taxon>Streptosporangiales</taxon>
        <taxon>Thermomonosporaceae</taxon>
        <taxon>Actinocorallia</taxon>
    </lineage>
</organism>
<feature type="region of interest" description="Disordered" evidence="1">
    <location>
        <begin position="57"/>
        <end position="91"/>
    </location>
</feature>
<dbReference type="Proteomes" id="UP001501237">
    <property type="component" value="Unassembled WGS sequence"/>
</dbReference>
<sequence>MITGSCARCGILDDLNGLELCGDCACSQCGDDHGDEPCPAEYDDECGTCGGPCTWGVPADEPDEPDHDDYDPRGYPAAQDEPDPYDEEEDQ</sequence>
<dbReference type="RefSeq" id="WP_344832355.1">
    <property type="nucleotide sequence ID" value="NZ_BAAAUV010000013.1"/>
</dbReference>